<gene>
    <name evidence="7" type="ORF">ECPE_LOCUS7891</name>
</gene>
<proteinExistence type="predicted"/>
<evidence type="ECO:0000256" key="4">
    <source>
        <dbReference type="ARBA" id="ARBA00023136"/>
    </source>
</evidence>
<dbReference type="Pfam" id="PF10324">
    <property type="entry name" value="7TM_GPCR_Srw"/>
    <property type="match status" value="1"/>
</dbReference>
<dbReference type="Gene3D" id="1.20.1070.10">
    <property type="entry name" value="Rhodopsin 7-helix transmembrane proteins"/>
    <property type="match status" value="1"/>
</dbReference>
<feature type="transmembrane region" description="Helical" evidence="5">
    <location>
        <begin position="16"/>
        <end position="38"/>
    </location>
</feature>
<protein>
    <submittedName>
        <fullName evidence="9">G_PROTEIN_RECEP_F1_2 domain-containing protein</fullName>
    </submittedName>
</protein>
<dbReference type="Proteomes" id="UP000272942">
    <property type="component" value="Unassembled WGS sequence"/>
</dbReference>
<keyword evidence="2 5" id="KW-0812">Transmembrane</keyword>
<evidence type="ECO:0000313" key="7">
    <source>
        <dbReference type="EMBL" id="VDP82272.1"/>
    </source>
</evidence>
<keyword evidence="4 5" id="KW-0472">Membrane</keyword>
<evidence type="ECO:0000256" key="5">
    <source>
        <dbReference type="SAM" id="Phobius"/>
    </source>
</evidence>
<feature type="transmembrane region" description="Helical" evidence="5">
    <location>
        <begin position="140"/>
        <end position="159"/>
    </location>
</feature>
<dbReference type="SUPFAM" id="SSF81321">
    <property type="entry name" value="Family A G protein-coupled receptor-like"/>
    <property type="match status" value="1"/>
</dbReference>
<reference evidence="7 8" key="2">
    <citation type="submission" date="2018-11" db="EMBL/GenBank/DDBJ databases">
        <authorList>
            <consortium name="Pathogen Informatics"/>
        </authorList>
    </citation>
    <scope>NUCLEOTIDE SEQUENCE [LARGE SCALE GENOMIC DNA]</scope>
    <source>
        <strain evidence="7 8">Egypt</strain>
    </source>
</reference>
<sequence>MCRASAFFQQLRLAEFVLITIVPAVPLVITNVKMALILTRRRRMWLSSQSSTHMHFIKRYGVNTSEAEKLNENSSGPLLTKLHRDAQREERILTLQLFFVSVTFCILSLPSVIFVGIQVFSEFNGSQYHLNRFLVNGYHISLFSFAVNLTINFVIYCFVGKTFRRAVHALVRCDCAMYRKLRSELITASEATADCIDRSRNHGVVGSRALSNSGLRELFASDS</sequence>
<evidence type="ECO:0000313" key="9">
    <source>
        <dbReference type="WBParaSite" id="ECPE_0000791001-mRNA-1"/>
    </source>
</evidence>
<feature type="transmembrane region" description="Helical" evidence="5">
    <location>
        <begin position="97"/>
        <end position="120"/>
    </location>
</feature>
<dbReference type="InterPro" id="IPR019427">
    <property type="entry name" value="7TM_GPCR_serpentine_rcpt_Srw"/>
</dbReference>
<evidence type="ECO:0000256" key="1">
    <source>
        <dbReference type="ARBA" id="ARBA00004370"/>
    </source>
</evidence>
<evidence type="ECO:0000256" key="2">
    <source>
        <dbReference type="ARBA" id="ARBA00022692"/>
    </source>
</evidence>
<dbReference type="GO" id="GO:0016020">
    <property type="term" value="C:membrane"/>
    <property type="evidence" value="ECO:0007669"/>
    <property type="project" value="UniProtKB-SubCell"/>
</dbReference>
<dbReference type="GO" id="GO:0008528">
    <property type="term" value="F:G protein-coupled peptide receptor activity"/>
    <property type="evidence" value="ECO:0007669"/>
    <property type="project" value="InterPro"/>
</dbReference>
<evidence type="ECO:0000313" key="8">
    <source>
        <dbReference type="Proteomes" id="UP000272942"/>
    </source>
</evidence>
<dbReference type="AlphaFoldDB" id="A0A183ALQ6"/>
<dbReference type="PANTHER" id="PTHR46641">
    <property type="entry name" value="FMRFAMIDE RECEPTOR-RELATED"/>
    <property type="match status" value="1"/>
</dbReference>
<organism evidence="9">
    <name type="scientific">Echinostoma caproni</name>
    <dbReference type="NCBI Taxonomy" id="27848"/>
    <lineage>
        <taxon>Eukaryota</taxon>
        <taxon>Metazoa</taxon>
        <taxon>Spiralia</taxon>
        <taxon>Lophotrochozoa</taxon>
        <taxon>Platyhelminthes</taxon>
        <taxon>Trematoda</taxon>
        <taxon>Digenea</taxon>
        <taxon>Plagiorchiida</taxon>
        <taxon>Echinostomata</taxon>
        <taxon>Echinostomatoidea</taxon>
        <taxon>Echinostomatidae</taxon>
        <taxon>Echinostoma</taxon>
    </lineage>
</organism>
<reference evidence="9" key="1">
    <citation type="submission" date="2016-06" db="UniProtKB">
        <authorList>
            <consortium name="WormBaseParasite"/>
        </authorList>
    </citation>
    <scope>IDENTIFICATION</scope>
</reference>
<dbReference type="WBParaSite" id="ECPE_0000791001-mRNA-1">
    <property type="protein sequence ID" value="ECPE_0000791001-mRNA-1"/>
    <property type="gene ID" value="ECPE_0000791001"/>
</dbReference>
<dbReference type="PROSITE" id="PS50262">
    <property type="entry name" value="G_PROTEIN_RECEP_F1_2"/>
    <property type="match status" value="1"/>
</dbReference>
<evidence type="ECO:0000259" key="6">
    <source>
        <dbReference type="PROSITE" id="PS50262"/>
    </source>
</evidence>
<dbReference type="InterPro" id="IPR052954">
    <property type="entry name" value="GPCR-Ligand_Int"/>
</dbReference>
<dbReference type="EMBL" id="UZAN01045229">
    <property type="protein sequence ID" value="VDP82272.1"/>
    <property type="molecule type" value="Genomic_DNA"/>
</dbReference>
<name>A0A183ALQ6_9TREM</name>
<dbReference type="OrthoDB" id="9990906at2759"/>
<dbReference type="PANTHER" id="PTHR46641:SF2">
    <property type="entry name" value="FMRFAMIDE RECEPTOR"/>
    <property type="match status" value="1"/>
</dbReference>
<keyword evidence="3 5" id="KW-1133">Transmembrane helix</keyword>
<feature type="domain" description="G-protein coupled receptors family 1 profile" evidence="6">
    <location>
        <begin position="1"/>
        <end position="156"/>
    </location>
</feature>
<dbReference type="InterPro" id="IPR017452">
    <property type="entry name" value="GPCR_Rhodpsn_7TM"/>
</dbReference>
<comment type="subcellular location">
    <subcellularLocation>
        <location evidence="1">Membrane</location>
    </subcellularLocation>
</comment>
<evidence type="ECO:0000256" key="3">
    <source>
        <dbReference type="ARBA" id="ARBA00022989"/>
    </source>
</evidence>
<keyword evidence="8" id="KW-1185">Reference proteome</keyword>
<accession>A0A183ALQ6</accession>